<sequence length="106" mass="11456">MESRDFIDMARKVLDATSGVRERAADECTDQLSAYSPAQASALATLLSAAAVSEKENSALEAELHAILELMSTGHVGPDHVSQLREIRLGDLSPELREYVTDLLEG</sequence>
<evidence type="ECO:0000313" key="1">
    <source>
        <dbReference type="EMBL" id="WTW68753.1"/>
    </source>
</evidence>
<dbReference type="AlphaFoldDB" id="A0AAU2VN30"/>
<organism evidence="1">
    <name type="scientific">Streptomyces sp. NBC_00008</name>
    <dbReference type="NCBI Taxonomy" id="2903610"/>
    <lineage>
        <taxon>Bacteria</taxon>
        <taxon>Bacillati</taxon>
        <taxon>Actinomycetota</taxon>
        <taxon>Actinomycetes</taxon>
        <taxon>Kitasatosporales</taxon>
        <taxon>Streptomycetaceae</taxon>
        <taxon>Streptomyces</taxon>
    </lineage>
</organism>
<proteinExistence type="predicted"/>
<dbReference type="EMBL" id="CP108313">
    <property type="protein sequence ID" value="WTW68753.1"/>
    <property type="molecule type" value="Genomic_DNA"/>
</dbReference>
<gene>
    <name evidence="1" type="ORF">OG398_10990</name>
</gene>
<reference evidence="1" key="1">
    <citation type="submission" date="2022-10" db="EMBL/GenBank/DDBJ databases">
        <title>The complete genomes of actinobacterial strains from the NBC collection.</title>
        <authorList>
            <person name="Joergensen T.S."/>
            <person name="Alvarez Arevalo M."/>
            <person name="Sterndorff E.B."/>
            <person name="Faurdal D."/>
            <person name="Vuksanovic O."/>
            <person name="Mourched A.-S."/>
            <person name="Charusanti P."/>
            <person name="Shaw S."/>
            <person name="Blin K."/>
            <person name="Weber T."/>
        </authorList>
    </citation>
    <scope>NUCLEOTIDE SEQUENCE</scope>
    <source>
        <strain evidence="1">NBC_00008</strain>
    </source>
</reference>
<accession>A0AAU2VN30</accession>
<name>A0AAU2VN30_9ACTN</name>
<protein>
    <submittedName>
        <fullName evidence="1">Uncharacterized protein</fullName>
    </submittedName>
</protein>